<dbReference type="InterPro" id="IPR029025">
    <property type="entry name" value="T3SS_substrate_exporter_C"/>
</dbReference>
<evidence type="ECO:0000256" key="2">
    <source>
        <dbReference type="ARBA" id="ARBA00010690"/>
    </source>
</evidence>
<keyword evidence="6 12" id="KW-0812">Transmembrane</keyword>
<comment type="caution">
    <text evidence="13">The sequence shown here is derived from an EMBL/GenBank/DDBJ whole genome shotgun (WGS) entry which is preliminary data.</text>
</comment>
<keyword evidence="10 12" id="KW-0472">Membrane</keyword>
<dbReference type="GO" id="GO:0044780">
    <property type="term" value="P:bacterial-type flagellum assembly"/>
    <property type="evidence" value="ECO:0007669"/>
    <property type="project" value="InterPro"/>
</dbReference>
<dbReference type="InterPro" id="IPR006136">
    <property type="entry name" value="FlhB"/>
</dbReference>
<organism evidence="13 14">
    <name type="scientific">Candidatus Glassbacteria bacterium GWA2_58_10</name>
    <dbReference type="NCBI Taxonomy" id="1817865"/>
    <lineage>
        <taxon>Bacteria</taxon>
        <taxon>Candidatus Glassiibacteriota</taxon>
    </lineage>
</organism>
<keyword evidence="13" id="KW-0966">Cell projection</keyword>
<evidence type="ECO:0000256" key="4">
    <source>
        <dbReference type="ARBA" id="ARBA00022448"/>
    </source>
</evidence>
<evidence type="ECO:0000256" key="11">
    <source>
        <dbReference type="ARBA" id="ARBA00023225"/>
    </source>
</evidence>
<feature type="transmembrane region" description="Helical" evidence="12">
    <location>
        <begin position="140"/>
        <end position="164"/>
    </location>
</feature>
<evidence type="ECO:0000313" key="13">
    <source>
        <dbReference type="EMBL" id="OGF99884.1"/>
    </source>
</evidence>
<feature type="transmembrane region" description="Helical" evidence="12">
    <location>
        <begin position="32"/>
        <end position="51"/>
    </location>
</feature>
<keyword evidence="7 12" id="KW-1005">Bacterial flagellum biogenesis</keyword>
<keyword evidence="4 12" id="KW-0813">Transport</keyword>
<dbReference type="AlphaFoldDB" id="A0A1F5YIA1"/>
<dbReference type="Pfam" id="PF01312">
    <property type="entry name" value="Bac_export_2"/>
    <property type="match status" value="1"/>
</dbReference>
<name>A0A1F5YIA1_9BACT</name>
<reference evidence="13 14" key="1">
    <citation type="journal article" date="2016" name="Nat. Commun.">
        <title>Thousands of microbial genomes shed light on interconnected biogeochemical processes in an aquifer system.</title>
        <authorList>
            <person name="Anantharaman K."/>
            <person name="Brown C.T."/>
            <person name="Hug L.A."/>
            <person name="Sharon I."/>
            <person name="Castelle C.J."/>
            <person name="Probst A.J."/>
            <person name="Thomas B.C."/>
            <person name="Singh A."/>
            <person name="Wilkins M.J."/>
            <person name="Karaoz U."/>
            <person name="Brodie E.L."/>
            <person name="Williams K.H."/>
            <person name="Hubbard S.S."/>
            <person name="Banfield J.F."/>
        </authorList>
    </citation>
    <scope>NUCLEOTIDE SEQUENCE [LARGE SCALE GENOMIC DNA]</scope>
</reference>
<keyword evidence="9 12" id="KW-1133">Transmembrane helix</keyword>
<keyword evidence="5 12" id="KW-1003">Cell membrane</keyword>
<keyword evidence="13" id="KW-0282">Flagellum</keyword>
<comment type="function">
    <text evidence="12">Required for formation of the rod structure in the basal body of the flagellar apparatus. Together with FliI and FliH, may constitute the export apparatus of flagellin.</text>
</comment>
<gene>
    <name evidence="12" type="primary">flhB</name>
    <name evidence="13" type="ORF">A2Z86_08335</name>
</gene>
<dbReference type="PANTHER" id="PTHR30531:SF12">
    <property type="entry name" value="FLAGELLAR BIOSYNTHETIC PROTEIN FLHB"/>
    <property type="match status" value="1"/>
</dbReference>
<evidence type="ECO:0000256" key="1">
    <source>
        <dbReference type="ARBA" id="ARBA00004651"/>
    </source>
</evidence>
<protein>
    <recommendedName>
        <fullName evidence="3 12">Flagellar biosynthetic protein FlhB</fullName>
    </recommendedName>
</protein>
<dbReference type="Proteomes" id="UP000176992">
    <property type="component" value="Unassembled WGS sequence"/>
</dbReference>
<comment type="similarity">
    <text evidence="2 12">Belongs to the type III secretion exporter family.</text>
</comment>
<proteinExistence type="inferred from homology"/>
<evidence type="ECO:0000256" key="8">
    <source>
        <dbReference type="ARBA" id="ARBA00022927"/>
    </source>
</evidence>
<evidence type="ECO:0000256" key="3">
    <source>
        <dbReference type="ARBA" id="ARBA00021622"/>
    </source>
</evidence>
<evidence type="ECO:0000256" key="9">
    <source>
        <dbReference type="ARBA" id="ARBA00022989"/>
    </source>
</evidence>
<comment type="subcellular location">
    <subcellularLocation>
        <location evidence="1">Cell membrane</location>
        <topology evidence="1">Multi-pass membrane protein</topology>
    </subcellularLocation>
</comment>
<feature type="transmembrane region" description="Helical" evidence="12">
    <location>
        <begin position="184"/>
        <end position="213"/>
    </location>
</feature>
<evidence type="ECO:0000256" key="12">
    <source>
        <dbReference type="RuleBase" id="RU364091"/>
    </source>
</evidence>
<sequence>MAEESPQEERTEEPTQKRLEDARLEGNVPRSVELSSMMVLLTGVVGIFFFGSEMWKEMKEAGYFLFNNAVSLEISRDNLQDYASASGFFMLRVMGPLFLLLMLVGIATGIAQSGPNFTWKPLMPKMNRMNPLKGLKRTFASSRALVELVKSVLKVIAVAALAVWTIRGMFSDYIRLLDQEVGQFFIYLMRQIFNLSLRIALLLLLLALLDYFWQRHKHFKDLRMSHHEIKEERKQQEGDPMIKSRIRSIQLETARRRMMQDVKEADVVVTNPIHLAVALKYDQLRMRAPVVVAKGARLVAEKIKEIALANNIPIVENRPLAQLLFKAVEIGAEIPSHLYKAVAEVLAYVYRLKKKRIAV</sequence>
<dbReference type="SUPFAM" id="SSF160544">
    <property type="entry name" value="EscU C-terminal domain-like"/>
    <property type="match status" value="1"/>
</dbReference>
<evidence type="ECO:0000313" key="14">
    <source>
        <dbReference type="Proteomes" id="UP000176992"/>
    </source>
</evidence>
<evidence type="ECO:0000256" key="6">
    <source>
        <dbReference type="ARBA" id="ARBA00022692"/>
    </source>
</evidence>
<dbReference type="PANTHER" id="PTHR30531">
    <property type="entry name" value="FLAGELLAR BIOSYNTHETIC PROTEIN FLHB"/>
    <property type="match status" value="1"/>
</dbReference>
<dbReference type="Gene3D" id="3.40.1690.10">
    <property type="entry name" value="secretion proteins EscU"/>
    <property type="match status" value="1"/>
</dbReference>
<feature type="transmembrane region" description="Helical" evidence="12">
    <location>
        <begin position="97"/>
        <end position="119"/>
    </location>
</feature>
<keyword evidence="8 12" id="KW-0653">Protein transport</keyword>
<evidence type="ECO:0000256" key="5">
    <source>
        <dbReference type="ARBA" id="ARBA00022475"/>
    </source>
</evidence>
<dbReference type="GO" id="GO:0009306">
    <property type="term" value="P:protein secretion"/>
    <property type="evidence" value="ECO:0007669"/>
    <property type="project" value="InterPro"/>
</dbReference>
<dbReference type="PRINTS" id="PR00950">
    <property type="entry name" value="TYPE3IMSPROT"/>
</dbReference>
<dbReference type="NCBIfam" id="TIGR00328">
    <property type="entry name" value="flhB"/>
    <property type="match status" value="1"/>
</dbReference>
<keyword evidence="13" id="KW-0969">Cilium</keyword>
<dbReference type="EMBL" id="MFIV01000005">
    <property type="protein sequence ID" value="OGF99884.1"/>
    <property type="molecule type" value="Genomic_DNA"/>
</dbReference>
<evidence type="ECO:0000256" key="10">
    <source>
        <dbReference type="ARBA" id="ARBA00023136"/>
    </source>
</evidence>
<accession>A0A1F5YIA1</accession>
<evidence type="ECO:0000256" key="7">
    <source>
        <dbReference type="ARBA" id="ARBA00022795"/>
    </source>
</evidence>
<dbReference type="InterPro" id="IPR006135">
    <property type="entry name" value="T3SS_substrate_exporter"/>
</dbReference>
<keyword evidence="11 12" id="KW-1006">Bacterial flagellum protein export</keyword>
<dbReference type="Gene3D" id="6.10.250.2080">
    <property type="match status" value="1"/>
</dbReference>
<dbReference type="GO" id="GO:0005886">
    <property type="term" value="C:plasma membrane"/>
    <property type="evidence" value="ECO:0007669"/>
    <property type="project" value="UniProtKB-SubCell"/>
</dbReference>